<name>A0A2G9UA47_TELCI</name>
<evidence type="ECO:0000313" key="3">
    <source>
        <dbReference type="EMBL" id="PIO67065.1"/>
    </source>
</evidence>
<evidence type="ECO:0000256" key="1">
    <source>
        <dbReference type="SAM" id="MobiDB-lite"/>
    </source>
</evidence>
<feature type="non-terminal residue" evidence="3">
    <location>
        <position position="1"/>
    </location>
</feature>
<dbReference type="EMBL" id="KZ347839">
    <property type="protein sequence ID" value="PIO67065.1"/>
    <property type="molecule type" value="Genomic_DNA"/>
</dbReference>
<sequence length="449" mass="51471">INKKDEEFFQRKKVDAEVEEFENVNAKFRPAATKMRKAKLSTSAKDDSIADKGDVIDIESTQASFEDSKPPSSKSIERLANLQGQPQEKIDKLLREIHVLLTRVDQLEEAQRKATSFIKKLRARLSNKEQKISELSKRIQHLERDRVSTRETRKSAEEEKSVNETSIREEKSTSEERSKIEVEKPSDAQIAVALRGLAIMKRNQILEQIVKPKEAKILANFFEAEIPKPNQTVTSIKFKIVMLIDKAFGYGIEVLLMRPDLFEDVVDNELRLFLLDTSKAKRILLDCMLLHPEFVPIAWGGNILTKRQQDRQLQKQMEAKKAAETRSRVENEKLRDTSVPSPSKSFFDFLYNTFGESKEPPKAASPTKPAPNVAEKSVIKKSAESTLKTEKSIVEKPVKSSREGRTEKSVRSESEERPAWVNDRGERVRRRSHKGKAPDKRIGERRRHT</sequence>
<dbReference type="OrthoDB" id="5876090at2759"/>
<reference evidence="3 4" key="1">
    <citation type="submission" date="2015-09" db="EMBL/GenBank/DDBJ databases">
        <title>Draft genome of the parasitic nematode Teladorsagia circumcincta isolate WARC Sus (inbred).</title>
        <authorList>
            <person name="Mitreva M."/>
        </authorList>
    </citation>
    <scope>NUCLEOTIDE SEQUENCE [LARGE SCALE GENOMIC DNA]</scope>
    <source>
        <strain evidence="3 4">S</strain>
    </source>
</reference>
<dbReference type="AlphaFoldDB" id="A0A2G9UA47"/>
<dbReference type="Pfam" id="PF24983">
    <property type="entry name" value="DUF7774"/>
    <property type="match status" value="1"/>
</dbReference>
<dbReference type="PANTHER" id="PTHR38630:SF1">
    <property type="entry name" value="DEK_C DOMAIN-CONTAINING PROTEIN-RELATED"/>
    <property type="match status" value="1"/>
</dbReference>
<feature type="domain" description="DUF7774" evidence="2">
    <location>
        <begin position="186"/>
        <end position="288"/>
    </location>
</feature>
<evidence type="ECO:0000259" key="2">
    <source>
        <dbReference type="Pfam" id="PF24983"/>
    </source>
</evidence>
<feature type="region of interest" description="Disordered" evidence="1">
    <location>
        <begin position="310"/>
        <end position="341"/>
    </location>
</feature>
<dbReference type="Proteomes" id="UP000230423">
    <property type="component" value="Unassembled WGS sequence"/>
</dbReference>
<feature type="compositionally biased region" description="Basic and acidic residues" evidence="1">
    <location>
        <begin position="310"/>
        <end position="336"/>
    </location>
</feature>
<organism evidence="3 4">
    <name type="scientific">Teladorsagia circumcincta</name>
    <name type="common">Brown stomach worm</name>
    <name type="synonym">Ostertagia circumcincta</name>
    <dbReference type="NCBI Taxonomy" id="45464"/>
    <lineage>
        <taxon>Eukaryota</taxon>
        <taxon>Metazoa</taxon>
        <taxon>Ecdysozoa</taxon>
        <taxon>Nematoda</taxon>
        <taxon>Chromadorea</taxon>
        <taxon>Rhabditida</taxon>
        <taxon>Rhabditina</taxon>
        <taxon>Rhabditomorpha</taxon>
        <taxon>Strongyloidea</taxon>
        <taxon>Trichostrongylidae</taxon>
        <taxon>Teladorsagia</taxon>
    </lineage>
</organism>
<feature type="region of interest" description="Disordered" evidence="1">
    <location>
        <begin position="143"/>
        <end position="182"/>
    </location>
</feature>
<gene>
    <name evidence="3" type="ORF">TELCIR_11200</name>
</gene>
<feature type="compositionally biased region" description="Basic and acidic residues" evidence="1">
    <location>
        <begin position="377"/>
        <end position="426"/>
    </location>
</feature>
<dbReference type="InterPro" id="IPR056676">
    <property type="entry name" value="DUF7774"/>
</dbReference>
<proteinExistence type="predicted"/>
<dbReference type="PANTHER" id="PTHR38630">
    <property type="entry name" value="PROTEIN CBG12780"/>
    <property type="match status" value="1"/>
</dbReference>
<accession>A0A2G9UA47</accession>
<protein>
    <recommendedName>
        <fullName evidence="2">DUF7774 domain-containing protein</fullName>
    </recommendedName>
</protein>
<evidence type="ECO:0000313" key="4">
    <source>
        <dbReference type="Proteomes" id="UP000230423"/>
    </source>
</evidence>
<feature type="compositionally biased region" description="Low complexity" evidence="1">
    <location>
        <begin position="362"/>
        <end position="371"/>
    </location>
</feature>
<feature type="region of interest" description="Disordered" evidence="1">
    <location>
        <begin position="357"/>
        <end position="449"/>
    </location>
</feature>
<keyword evidence="4" id="KW-1185">Reference proteome</keyword>